<dbReference type="HOGENOM" id="CLU_007426_5_0_1"/>
<evidence type="ECO:0000256" key="5">
    <source>
        <dbReference type="ARBA" id="ARBA00023125"/>
    </source>
</evidence>
<dbReference type="GO" id="GO:0005634">
    <property type="term" value="C:nucleus"/>
    <property type="evidence" value="ECO:0007669"/>
    <property type="project" value="UniProtKB-SubCell"/>
</dbReference>
<dbReference type="Pfam" id="PF00172">
    <property type="entry name" value="Zn_clus"/>
    <property type="match status" value="1"/>
</dbReference>
<evidence type="ECO:0000313" key="12">
    <source>
        <dbReference type="EMBL" id="EGE05472.1"/>
    </source>
</evidence>
<evidence type="ECO:0000256" key="3">
    <source>
        <dbReference type="ARBA" id="ARBA00022723"/>
    </source>
</evidence>
<proteinExistence type="predicted"/>
<dbReference type="AlphaFoldDB" id="F2PUA4"/>
<evidence type="ECO:0000256" key="2">
    <source>
        <dbReference type="ARBA" id="ARBA00018346"/>
    </source>
</evidence>
<dbReference type="GO" id="GO:0006351">
    <property type="term" value="P:DNA-templated transcription"/>
    <property type="evidence" value="ECO:0007669"/>
    <property type="project" value="InterPro"/>
</dbReference>
<accession>F2PUA4</accession>
<dbReference type="CDD" id="cd00067">
    <property type="entry name" value="GAL4"/>
    <property type="match status" value="1"/>
</dbReference>
<keyword evidence="4" id="KW-0805">Transcription regulation</keyword>
<evidence type="ECO:0000256" key="10">
    <source>
        <dbReference type="SAM" id="MobiDB-lite"/>
    </source>
</evidence>
<dbReference type="Pfam" id="PF04082">
    <property type="entry name" value="Fungal_trans"/>
    <property type="match status" value="1"/>
</dbReference>
<evidence type="ECO:0000256" key="6">
    <source>
        <dbReference type="ARBA" id="ARBA00023163"/>
    </source>
</evidence>
<dbReference type="PANTHER" id="PTHR31001">
    <property type="entry name" value="UNCHARACTERIZED TRANSCRIPTIONAL REGULATORY PROTEIN"/>
    <property type="match status" value="1"/>
</dbReference>
<dbReference type="GO" id="GO:0000981">
    <property type="term" value="F:DNA-binding transcription factor activity, RNA polymerase II-specific"/>
    <property type="evidence" value="ECO:0007669"/>
    <property type="project" value="InterPro"/>
</dbReference>
<feature type="region of interest" description="Disordered" evidence="10">
    <location>
        <begin position="226"/>
        <end position="245"/>
    </location>
</feature>
<dbReference type="SMART" id="SM00906">
    <property type="entry name" value="Fungal_trans"/>
    <property type="match status" value="1"/>
</dbReference>
<comment type="subcellular location">
    <subcellularLocation>
        <location evidence="1">Nucleus</location>
    </subcellularLocation>
</comment>
<dbReference type="eggNOG" id="ENOG502SHVI">
    <property type="taxonomic scope" value="Eukaryota"/>
</dbReference>
<keyword evidence="13" id="KW-1185">Reference proteome</keyword>
<dbReference type="InterPro" id="IPR036864">
    <property type="entry name" value="Zn2-C6_fun-type_DNA-bd_sf"/>
</dbReference>
<feature type="region of interest" description="Disordered" evidence="10">
    <location>
        <begin position="133"/>
        <end position="167"/>
    </location>
</feature>
<dbReference type="VEuPathDB" id="FungiDB:TEQG_04483"/>
<evidence type="ECO:0000256" key="8">
    <source>
        <dbReference type="ARBA" id="ARBA00031692"/>
    </source>
</evidence>
<dbReference type="InterPro" id="IPR050613">
    <property type="entry name" value="Sec_Metabolite_Reg"/>
</dbReference>
<dbReference type="InterPro" id="IPR001138">
    <property type="entry name" value="Zn2Cys6_DnaBD"/>
</dbReference>
<keyword evidence="3" id="KW-0479">Metal-binding</keyword>
<dbReference type="SUPFAM" id="SSF57701">
    <property type="entry name" value="Zn2/Cys6 DNA-binding domain"/>
    <property type="match status" value="1"/>
</dbReference>
<dbReference type="PROSITE" id="PS50048">
    <property type="entry name" value="ZN2_CY6_FUNGAL_2"/>
    <property type="match status" value="1"/>
</dbReference>
<dbReference type="PROSITE" id="PS00463">
    <property type="entry name" value="ZN2_CY6_FUNGAL_1"/>
    <property type="match status" value="1"/>
</dbReference>
<evidence type="ECO:0000313" key="13">
    <source>
        <dbReference type="Proteomes" id="UP000009169"/>
    </source>
</evidence>
<dbReference type="EMBL" id="DS995740">
    <property type="protein sequence ID" value="EGE05472.1"/>
    <property type="molecule type" value="Genomic_DNA"/>
</dbReference>
<keyword evidence="5" id="KW-0238">DNA-binding</keyword>
<name>F2PUA4_TRIEC</name>
<dbReference type="PANTHER" id="PTHR31001:SF74">
    <property type="entry name" value="ZN(II)2CYS6 TRANSCRIPTION FACTOR (EUROFUNG)"/>
    <property type="match status" value="1"/>
</dbReference>
<dbReference type="GO" id="GO:0003677">
    <property type="term" value="F:DNA binding"/>
    <property type="evidence" value="ECO:0007669"/>
    <property type="project" value="UniProtKB-KW"/>
</dbReference>
<keyword evidence="7" id="KW-0539">Nucleus</keyword>
<protein>
    <recommendedName>
        <fullName evidence="2">C6 finger domain transcription factor nscR</fullName>
    </recommendedName>
    <alternativeName>
        <fullName evidence="8">Neosartiricin B biosynthesis protein R</fullName>
    </alternativeName>
</protein>
<dbReference type="OrthoDB" id="4170863at2759"/>
<evidence type="ECO:0000259" key="11">
    <source>
        <dbReference type="PROSITE" id="PS50048"/>
    </source>
</evidence>
<feature type="compositionally biased region" description="Basic residues" evidence="10">
    <location>
        <begin position="47"/>
        <end position="56"/>
    </location>
</feature>
<dbReference type="CDD" id="cd12148">
    <property type="entry name" value="fungal_TF_MHR"/>
    <property type="match status" value="1"/>
</dbReference>
<dbReference type="GO" id="GO:0008270">
    <property type="term" value="F:zinc ion binding"/>
    <property type="evidence" value="ECO:0007669"/>
    <property type="project" value="InterPro"/>
</dbReference>
<evidence type="ECO:0000256" key="4">
    <source>
        <dbReference type="ARBA" id="ARBA00023015"/>
    </source>
</evidence>
<feature type="region of interest" description="Disordered" evidence="10">
    <location>
        <begin position="463"/>
        <end position="485"/>
    </location>
</feature>
<keyword evidence="6" id="KW-0804">Transcription</keyword>
<feature type="region of interest" description="Disordered" evidence="10">
    <location>
        <begin position="1"/>
        <end position="59"/>
    </location>
</feature>
<evidence type="ECO:0000256" key="1">
    <source>
        <dbReference type="ARBA" id="ARBA00004123"/>
    </source>
</evidence>
<dbReference type="Gene3D" id="4.10.240.10">
    <property type="entry name" value="Zn(2)-C6 fungal-type DNA-binding domain"/>
    <property type="match status" value="1"/>
</dbReference>
<reference evidence="13" key="1">
    <citation type="journal article" date="2012" name="MBio">
        <title>Comparative genome analysis of Trichophyton rubrum and related dermatophytes reveals candidate genes involved in infection.</title>
        <authorList>
            <person name="Martinez D.A."/>
            <person name="Oliver B.G."/>
            <person name="Graeser Y."/>
            <person name="Goldberg J.M."/>
            <person name="Li W."/>
            <person name="Martinez-Rossi N.M."/>
            <person name="Monod M."/>
            <person name="Shelest E."/>
            <person name="Barton R.C."/>
            <person name="Birch E."/>
            <person name="Brakhage A.A."/>
            <person name="Chen Z."/>
            <person name="Gurr S.J."/>
            <person name="Heiman D."/>
            <person name="Heitman J."/>
            <person name="Kosti I."/>
            <person name="Rossi A."/>
            <person name="Saif S."/>
            <person name="Samalova M."/>
            <person name="Saunders C.W."/>
            <person name="Shea T."/>
            <person name="Summerbell R.C."/>
            <person name="Xu J."/>
            <person name="Young S."/>
            <person name="Zeng Q."/>
            <person name="Birren B.W."/>
            <person name="Cuomo C.A."/>
            <person name="White T.C."/>
        </authorList>
    </citation>
    <scope>NUCLEOTIDE SEQUENCE [LARGE SCALE GENOMIC DNA]</scope>
    <source>
        <strain evidence="13">ATCC MYA-4606 / CBS 127.97</strain>
    </source>
</reference>
<feature type="compositionally biased region" description="Polar residues" evidence="10">
    <location>
        <begin position="133"/>
        <end position="144"/>
    </location>
</feature>
<feature type="domain" description="Zn(2)-C6 fungal-type" evidence="11">
    <location>
        <begin position="61"/>
        <end position="90"/>
    </location>
</feature>
<dbReference type="InterPro" id="IPR007219">
    <property type="entry name" value="XnlR_reg_dom"/>
</dbReference>
<gene>
    <name evidence="12" type="ORF">TEQG_04483</name>
</gene>
<sequence length="793" mass="87873">MAPVTETSTSFTPSPIMPESPVNPGSAMTTSPHAEYQEVDADNVSRPRPKPSRRRDKPQLSCNLCRRRKSRCDRQQPCSTCLARGQTCVYVENHPSLTKPSMPLSTTAPSAPPAVHDRLVQLERLVMTLMSDPTQKANHGSTHTPAAEVGPRSGSDYGQAPVPLPGTGTSANTQVDAPIDGHSECGSMRVTASELRYVGGDHWAAILENIADLKDHFDREEQLRLANSPEELDGNNGDPASKPRSPHALLLYGCRRPTSRSEILAALPPKSAVDRYISRYFNCLDLVASSVVHGPSFLNQYESFWNNPSDAPIVWVGLLFGMICLALLASDLPYASFNNNDTEQQTLQADLYREKIVQCLIMGEYTNSGPYVLETMIQYVYVEYIVRADAGKDNWFLLAIQVNLAMRMGYHRDPSHFPGISPLQGEMRRRVWATVLMSDILVSSQMGMARMIADWKCDTAEPRNLNDNDMDENTTELPPPRPETEHTTALGIIARRRMLMALGAISDVTDAVKPSSYAEIMRVDGVLHDAAASIPPPLKMKPMASSVTDSPQVIMARLFIGHMFYKGQIMLHRRFLYMESPPGEEDKYAYSRNACIDASLGTLNIQHVLDEETCQGGQLYSMRWRVSSMMNHQFLIGTMILCSLLHRGKNLEREQEITAALRTTRAIWMRRSSQSQEAKKAAETVSIVLARVGEGRAQGEETSGLSQGMGPSANPAASTINNSELGVNLDERDILPDSMGMGFYEPDKFVMPGLLGSFTPPDQQKFSFDVNSFERGTTLDDWMLMNWPGMTSQ</sequence>
<organism evidence="12 13">
    <name type="scientific">Trichophyton equinum (strain ATCC MYA-4606 / CBS 127.97)</name>
    <name type="common">Horse ringworm fungus</name>
    <dbReference type="NCBI Taxonomy" id="559882"/>
    <lineage>
        <taxon>Eukaryota</taxon>
        <taxon>Fungi</taxon>
        <taxon>Dikarya</taxon>
        <taxon>Ascomycota</taxon>
        <taxon>Pezizomycotina</taxon>
        <taxon>Eurotiomycetes</taxon>
        <taxon>Eurotiomycetidae</taxon>
        <taxon>Onygenales</taxon>
        <taxon>Arthrodermataceae</taxon>
        <taxon>Trichophyton</taxon>
    </lineage>
</organism>
<evidence type="ECO:0000256" key="9">
    <source>
        <dbReference type="ARBA" id="ARBA00045154"/>
    </source>
</evidence>
<evidence type="ECO:0000256" key="7">
    <source>
        <dbReference type="ARBA" id="ARBA00023242"/>
    </source>
</evidence>
<comment type="function">
    <text evidence="9">Transcription factor that specifically regulates the neosartoricin B biosynthesis gene cluster.</text>
</comment>
<feature type="compositionally biased region" description="Polar residues" evidence="10">
    <location>
        <begin position="1"/>
        <end position="13"/>
    </location>
</feature>
<dbReference type="SMART" id="SM00066">
    <property type="entry name" value="GAL4"/>
    <property type="match status" value="1"/>
</dbReference>
<dbReference type="Proteomes" id="UP000009169">
    <property type="component" value="Unassembled WGS sequence"/>
</dbReference>